<feature type="compositionally biased region" description="Polar residues" evidence="1">
    <location>
        <begin position="236"/>
        <end position="245"/>
    </location>
</feature>
<accession>A0A2A9PHI3</accession>
<name>A0A2A9PHI3_OPHUN</name>
<proteinExistence type="predicted"/>
<dbReference type="OrthoDB" id="5380370at2759"/>
<organism evidence="2 3">
    <name type="scientific">Ophiocordyceps unilateralis</name>
    <name type="common">Zombie-ant fungus</name>
    <name type="synonym">Torrubia unilateralis</name>
    <dbReference type="NCBI Taxonomy" id="268505"/>
    <lineage>
        <taxon>Eukaryota</taxon>
        <taxon>Fungi</taxon>
        <taxon>Dikarya</taxon>
        <taxon>Ascomycota</taxon>
        <taxon>Pezizomycotina</taxon>
        <taxon>Sordariomycetes</taxon>
        <taxon>Hypocreomycetidae</taxon>
        <taxon>Hypocreales</taxon>
        <taxon>Ophiocordycipitaceae</taxon>
        <taxon>Ophiocordyceps</taxon>
    </lineage>
</organism>
<sequence length="335" mass="37672">MQTAADQKPDLASTAESMYDSFRWLEDDDELDLRLFLDDYHLNLREESVVPTKTRSRRPSFRRHLSISKLPFGGRVSGTFSRPSTKDELSPTSPSSPVFGNSGHVRRRSRALSLMSPRQASPEFPTTIDPAASHYQDPDARMKLRVYLASPHKFDEAIEFGFPSIEEVQGQEQQTQDEESCKQESAGSRQESSRPHTFLEDDASSIYSEESMADPESPKTPGAADKPLPIRPVRVSQDTGLSSGSKVDYAQAPASSREMTLRMTLTRPDLRSHEEQMYGWQKGATGRRSQTRDEPLTPLSPLPKVSIEQQLAALDEEELAGDGVVKRFWNRVRRT</sequence>
<dbReference type="Proteomes" id="UP000037136">
    <property type="component" value="Unassembled WGS sequence"/>
</dbReference>
<protein>
    <recommendedName>
        <fullName evidence="4">Mucin</fullName>
    </recommendedName>
</protein>
<feature type="region of interest" description="Disordered" evidence="1">
    <location>
        <begin position="76"/>
        <end position="134"/>
    </location>
</feature>
<feature type="region of interest" description="Disordered" evidence="1">
    <location>
        <begin position="269"/>
        <end position="303"/>
    </location>
</feature>
<dbReference type="AlphaFoldDB" id="A0A2A9PHI3"/>
<gene>
    <name evidence="2" type="ORF">XA68_10544</name>
</gene>
<evidence type="ECO:0000313" key="2">
    <source>
        <dbReference type="EMBL" id="PFH60674.1"/>
    </source>
</evidence>
<feature type="region of interest" description="Disordered" evidence="1">
    <location>
        <begin position="168"/>
        <end position="255"/>
    </location>
</feature>
<reference evidence="2 3" key="1">
    <citation type="journal article" date="2015" name="BMC Genomics">
        <title>Gene expression during zombie ant biting behavior reflects the complexity underlying fungal parasitic behavioral manipulation.</title>
        <authorList>
            <person name="de Bekker C."/>
            <person name="Ohm R.A."/>
            <person name="Loreto R.G."/>
            <person name="Sebastian A."/>
            <person name="Albert I."/>
            <person name="Merrow M."/>
            <person name="Brachmann A."/>
            <person name="Hughes D.P."/>
        </authorList>
    </citation>
    <scope>NUCLEOTIDE SEQUENCE [LARGE SCALE GENOMIC DNA]</scope>
    <source>
        <strain evidence="2 3">SC16a</strain>
    </source>
</reference>
<feature type="compositionally biased region" description="Polar residues" evidence="1">
    <location>
        <begin position="90"/>
        <end position="99"/>
    </location>
</feature>
<evidence type="ECO:0000313" key="3">
    <source>
        <dbReference type="Proteomes" id="UP000037136"/>
    </source>
</evidence>
<comment type="caution">
    <text evidence="2">The sequence shown here is derived from an EMBL/GenBank/DDBJ whole genome shotgun (WGS) entry which is preliminary data.</text>
</comment>
<reference evidence="2 3" key="2">
    <citation type="journal article" date="2017" name="Sci. Rep.">
        <title>Ant-infecting Ophiocordyceps genomes reveal a high diversity of potential behavioral manipulation genes and a possible major role for enterotoxins.</title>
        <authorList>
            <person name="de Bekker C."/>
            <person name="Ohm R.A."/>
            <person name="Evans H.C."/>
            <person name="Brachmann A."/>
            <person name="Hughes D.P."/>
        </authorList>
    </citation>
    <scope>NUCLEOTIDE SEQUENCE [LARGE SCALE GENOMIC DNA]</scope>
    <source>
        <strain evidence="2 3">SC16a</strain>
    </source>
</reference>
<evidence type="ECO:0000256" key="1">
    <source>
        <dbReference type="SAM" id="MobiDB-lite"/>
    </source>
</evidence>
<evidence type="ECO:0008006" key="4">
    <source>
        <dbReference type="Google" id="ProtNLM"/>
    </source>
</evidence>
<keyword evidence="3" id="KW-1185">Reference proteome</keyword>
<dbReference type="EMBL" id="LAZP02000114">
    <property type="protein sequence ID" value="PFH60674.1"/>
    <property type="molecule type" value="Genomic_DNA"/>
</dbReference>